<evidence type="ECO:0000313" key="3">
    <source>
        <dbReference type="Proteomes" id="UP000002899"/>
    </source>
</evidence>
<organism evidence="2 3">
    <name type="scientific">Babesia microti (strain RI)</name>
    <dbReference type="NCBI Taxonomy" id="1133968"/>
    <lineage>
        <taxon>Eukaryota</taxon>
        <taxon>Sar</taxon>
        <taxon>Alveolata</taxon>
        <taxon>Apicomplexa</taxon>
        <taxon>Aconoidasida</taxon>
        <taxon>Piroplasmida</taxon>
        <taxon>Babesiidae</taxon>
        <taxon>Babesia</taxon>
    </lineage>
</organism>
<dbReference type="GO" id="GO:0006281">
    <property type="term" value="P:DNA repair"/>
    <property type="evidence" value="ECO:0007669"/>
    <property type="project" value="TreeGrafter"/>
</dbReference>
<dbReference type="InterPro" id="IPR015943">
    <property type="entry name" value="WD40/YVTN_repeat-like_dom_sf"/>
</dbReference>
<dbReference type="OrthoDB" id="364386at2759"/>
<proteinExistence type="predicted"/>
<dbReference type="KEGG" id="bmic:BMR1_01G00420"/>
<dbReference type="EMBL" id="FO082871">
    <property type="protein sequence ID" value="SIO73168.1"/>
    <property type="molecule type" value="Genomic_DNA"/>
</dbReference>
<name>A0A1N6LWB9_BABMR</name>
<dbReference type="Gene3D" id="2.130.10.10">
    <property type="entry name" value="YVTN repeat-like/Quinoprotein amine dehydrogenase"/>
    <property type="match status" value="1"/>
</dbReference>
<dbReference type="AlphaFoldDB" id="A0A1N6LWB9"/>
<dbReference type="PANTHER" id="PTHR19932:SF10">
    <property type="entry name" value="WD REPEAT AND HMG-BOX DNA-BINDING PROTEIN 1"/>
    <property type="match status" value="1"/>
</dbReference>
<dbReference type="GO" id="GO:0006261">
    <property type="term" value="P:DNA-templated DNA replication"/>
    <property type="evidence" value="ECO:0007669"/>
    <property type="project" value="TreeGrafter"/>
</dbReference>
<dbReference type="GeneID" id="24423165"/>
<dbReference type="Proteomes" id="UP000002899">
    <property type="component" value="Chromosome I"/>
</dbReference>
<dbReference type="GO" id="GO:0003682">
    <property type="term" value="F:chromatin binding"/>
    <property type="evidence" value="ECO:0007669"/>
    <property type="project" value="TreeGrafter"/>
</dbReference>
<sequence length="857" mass="94550">MPVVPDSRKFYIVHDGRIFRFLIDSRISTFSLSSVESSKEVQISGNFTKLLSIYPLDGSTLAIAGLDNDGKNCTWLCSVEGSNVSPYAQISDNLPLAVQSDLHITYILANETTLELWDHKLAQPFKKQFDEVILAIEVNRRLGILAAFGEKSIHLIEEDSAHEVKHNSTIKLSDGSRVHPLAWGPLKTLAIGGDRVVRYISGSKWSLYSFQTAAGSTHVSTITLVRFLAQGDNTLLVTGSNDALIIWDFDEEAQLSKISRSLAWPSVVDFFQKDGKLFLYYHDEAELHVEPLEIGGKKKKNLVKGSSNFVDLDAEESPVQEELFVSPTKHSTSTPSSLGDDNTIVDGDYQNDSLHTMVINMQKKINALESLLGNLSKNAECDDMIVTPGQCPPPIDAADQWCMFWNQLGHVSKSSVLGNQTIHIHMFSGPHAGNIKVADKYNCSLVSLYSNGYAVSADIQNSDTANSILSFSLFTGAANWERRTRAGETIKAIALGATFLAMVTSANTLYVFSPGGSLLSASQLSGPCAALAGHGPLLIVITKFGAIDNWTGLAHYQHVLFVVDSVKSYSKDRAGCLTILSKETFSLPNPINGTVGIDWINISDNLICHIRSQGTVYGLYPTGMDLAGQFILHWMPLVNLQDMGNSVNSLLFPLYVELDKICYVKLRPGHLYPTSSVPVNFFGYSLLKSYLRIDPLVASAVPLKRYNSLLSEDPQLKEMVKGEDGNLRVADEVVALDWMIYDEMRYRLSLYANQFSFASLLTQSGALDPAIHVPVDSWSAKISECHKISDKWALRIIRKTFEDKKTQCTSREALYMIKGVKGLDIAASIIGPLNQQFVEDARKIKLRRLEAESPTLS</sequence>
<dbReference type="VEuPathDB" id="PiroplasmaDB:BMR1_01G00420"/>
<dbReference type="PANTHER" id="PTHR19932">
    <property type="entry name" value="WD REPEAT AND HMG-BOX DNA BINDING PROTEIN"/>
    <property type="match status" value="1"/>
</dbReference>
<evidence type="ECO:0000313" key="2">
    <source>
        <dbReference type="EMBL" id="SIO73168.1"/>
    </source>
</evidence>
<dbReference type="RefSeq" id="XP_021337278.1">
    <property type="nucleotide sequence ID" value="XM_021483086.1"/>
</dbReference>
<reference evidence="2 3" key="3">
    <citation type="journal article" date="2016" name="Sci. Rep.">
        <title>Genome-wide diversity and gene expression profiling of Babesia microti isolates identify polymorphic genes that mediate host-pathogen interactions.</title>
        <authorList>
            <person name="Silva J.C."/>
            <person name="Cornillot E."/>
            <person name="McCracken C."/>
            <person name="Usmani-Brown S."/>
            <person name="Dwivedi A."/>
            <person name="Ifeonu O.O."/>
            <person name="Crabtree J."/>
            <person name="Gotia H.T."/>
            <person name="Virji A.Z."/>
            <person name="Reynes C."/>
            <person name="Colinge J."/>
            <person name="Kumar V."/>
            <person name="Lawres L."/>
            <person name="Pazzi J.E."/>
            <person name="Pablo J.V."/>
            <person name="Hung C."/>
            <person name="Brancato J."/>
            <person name="Kumari P."/>
            <person name="Orvis J."/>
            <person name="Tretina K."/>
            <person name="Chibucos M."/>
            <person name="Ott S."/>
            <person name="Sadzewicz L."/>
            <person name="Sengamalay N."/>
            <person name="Shetty A.C."/>
            <person name="Su Q."/>
            <person name="Tallon L."/>
            <person name="Fraser C.M."/>
            <person name="Frutos R."/>
            <person name="Molina D.M."/>
            <person name="Krause P.J."/>
            <person name="Ben Mamoun C."/>
        </authorList>
    </citation>
    <scope>NUCLEOTIDE SEQUENCE [LARGE SCALE GENOMIC DNA]</scope>
    <source>
        <strain evidence="2 3">RI</strain>
    </source>
</reference>
<reference evidence="2 3" key="2">
    <citation type="journal article" date="2013" name="PLoS ONE">
        <title>Whole genome mapping and re-organization of the nuclear and mitochondrial genomes of Babesia microti isolates.</title>
        <authorList>
            <person name="Cornillot E."/>
            <person name="Dassouli A."/>
            <person name="Garg A."/>
            <person name="Pachikara N."/>
            <person name="Randazzo S."/>
            <person name="Depoix D."/>
            <person name="Carcy B."/>
            <person name="Delbecq S."/>
            <person name="Frutos R."/>
            <person name="Silva J.C."/>
            <person name="Sutton R."/>
            <person name="Krause P.J."/>
            <person name="Mamoun C.B."/>
        </authorList>
    </citation>
    <scope>NUCLEOTIDE SEQUENCE [LARGE SCALE GENOMIC DNA]</scope>
    <source>
        <strain evidence="2 3">RI</strain>
    </source>
</reference>
<dbReference type="GO" id="GO:0043596">
    <property type="term" value="C:nuclear replication fork"/>
    <property type="evidence" value="ECO:0007669"/>
    <property type="project" value="TreeGrafter"/>
</dbReference>
<dbReference type="Pfam" id="PF12341">
    <property type="entry name" value="Mcl1_mid"/>
    <property type="match status" value="1"/>
</dbReference>
<dbReference type="GO" id="GO:0000278">
    <property type="term" value="P:mitotic cell cycle"/>
    <property type="evidence" value="ECO:0007669"/>
    <property type="project" value="TreeGrafter"/>
</dbReference>
<gene>
    <name evidence="2" type="ORF">BMR1_01G00420</name>
</gene>
<keyword evidence="3" id="KW-1185">Reference proteome</keyword>
<reference evidence="2 3" key="1">
    <citation type="journal article" date="2012" name="Nucleic Acids Res.">
        <title>Sequencing of the smallest Apicomplexan genome from the human pathogen Babesia microti.</title>
        <authorList>
            <person name="Cornillot E."/>
            <person name="Hadj-Kaddour K."/>
            <person name="Dassouli A."/>
            <person name="Noel B."/>
            <person name="Ranwez V."/>
            <person name="Vacherie B."/>
            <person name="Augagneur Y."/>
            <person name="Bres V."/>
            <person name="Duclos A."/>
            <person name="Randazzo S."/>
            <person name="Carcy B."/>
            <person name="Debierre-Grockiego F."/>
            <person name="Delbecq S."/>
            <person name="Moubri-Menage K."/>
            <person name="Shams-Eldin H."/>
            <person name="Usmani-Brown S."/>
            <person name="Bringaud F."/>
            <person name="Wincker P."/>
            <person name="Vivares C.P."/>
            <person name="Schwarz R.T."/>
            <person name="Schetters T.P."/>
            <person name="Krause P.J."/>
            <person name="Gorenflot A."/>
            <person name="Berry V."/>
            <person name="Barbe V."/>
            <person name="Ben Mamoun C."/>
        </authorList>
    </citation>
    <scope>NUCLEOTIDE SEQUENCE [LARGE SCALE GENOMIC DNA]</scope>
    <source>
        <strain evidence="2 3">RI</strain>
    </source>
</reference>
<dbReference type="SUPFAM" id="SSF50978">
    <property type="entry name" value="WD40 repeat-like"/>
    <property type="match status" value="1"/>
</dbReference>
<protein>
    <recommendedName>
        <fullName evidence="1">WDHD1/CFT4 second beta-propeller domain-containing protein</fullName>
    </recommendedName>
</protein>
<dbReference type="InterPro" id="IPR022100">
    <property type="entry name" value="WDHD1/CFT4_beta-prop_2nd"/>
</dbReference>
<dbReference type="InterPro" id="IPR036322">
    <property type="entry name" value="WD40_repeat_dom_sf"/>
</dbReference>
<evidence type="ECO:0000259" key="1">
    <source>
        <dbReference type="Pfam" id="PF12341"/>
    </source>
</evidence>
<feature type="domain" description="WDHD1/CFT4 second beta-propeller" evidence="1">
    <location>
        <begin position="388"/>
        <end position="678"/>
    </location>
</feature>
<accession>A0A1N6LWB9</accession>